<dbReference type="InterPro" id="IPR013785">
    <property type="entry name" value="Aldolase_TIM"/>
</dbReference>
<dbReference type="Pfam" id="PF03060">
    <property type="entry name" value="NMO"/>
    <property type="match status" value="1"/>
</dbReference>
<dbReference type="PANTHER" id="PTHR32332">
    <property type="entry name" value="2-NITROPROPANE DIOXYGENASE"/>
    <property type="match status" value="1"/>
</dbReference>
<dbReference type="InterPro" id="IPR049489">
    <property type="entry name" value="FabD-like_helical_ins"/>
</dbReference>
<sequence length="542" mass="59710">MITFSGIKQQLYWKGSPRAISFDAAGMEQKLKNTQEHCFVVEDFAGRVGIANAGELTTDSKGLQVLAMVAPMTAEQLGDATFRKDYKLKYAYKTGAMANGIASEDLVIAMGKAGLLGSFGAAGLIPSRVEQAIDTIQQALPTQSYAFNLIHSPNEPALEEGAVKHFLARGVNVVEASAFLNLTLNIVHYRVAGLSQDEEGNVIIGNRVIAKISRQEVARHFMQPAPQKYLDKLLEAGKITPLQAQLAARVPMADDITVEADSGGHTDNRPLVALLPSIIRQRDQLQAQYQFSTPIRVGAAGGIGTPEAALSAFMMGAAYVVTGSINQACIEAGTSEHVRKLLANVAQTDVMMAPASDMFEMGVELQVLKRGTLFGPRAKKLYEYYMQYNSIDEIPAAEREKLEKQTFKKPLEEVWQGCISFFEERDPSQIERAKNNPKRKMALIFRWYLGLSSNWANAGVKERISDMQIWCGPAMGSFNDWVKGTYLEDYQKRQAAEVAWHIMEGAAYLYRVQALATQGIKLPLEWAKYNPNPVPNFSLAIS</sequence>
<dbReference type="Pfam" id="PF18328">
    <property type="entry name" value="PfaD_N"/>
    <property type="match status" value="1"/>
</dbReference>
<accession>A0A090A155</accession>
<evidence type="ECO:0000313" key="3">
    <source>
        <dbReference type="EMBL" id="BAP47697.1"/>
    </source>
</evidence>
<dbReference type="Pfam" id="PF21607">
    <property type="entry name" value="FabD_helical_ins"/>
    <property type="match status" value="1"/>
</dbReference>
<feature type="domain" description="Fatty acid synthase subunit PfaD N-terminal" evidence="1">
    <location>
        <begin position="13"/>
        <end position="71"/>
    </location>
</feature>
<gene>
    <name evidence="3" type="primary">pfaD</name>
</gene>
<dbReference type="AlphaFoldDB" id="A0A090A155"/>
<name>A0A090A155_9BACT</name>
<organism evidence="3">
    <name type="scientific">Aureispira marina</name>
    <dbReference type="NCBI Taxonomy" id="365033"/>
    <lineage>
        <taxon>Bacteria</taxon>
        <taxon>Pseudomonadati</taxon>
        <taxon>Bacteroidota</taxon>
        <taxon>Saprospiria</taxon>
        <taxon>Saprospirales</taxon>
        <taxon>Saprospiraceae</taxon>
        <taxon>Aureispira</taxon>
    </lineage>
</organism>
<dbReference type="PANTHER" id="PTHR32332:SF20">
    <property type="entry name" value="2-NITROPROPANE DIOXYGENASE-LIKE PROTEIN"/>
    <property type="match status" value="1"/>
</dbReference>
<dbReference type="InterPro" id="IPR040981">
    <property type="entry name" value="PfaD_N"/>
</dbReference>
<proteinExistence type="predicted"/>
<evidence type="ECO:0000259" key="2">
    <source>
        <dbReference type="Pfam" id="PF21607"/>
    </source>
</evidence>
<dbReference type="NCBIfam" id="TIGR02814">
    <property type="entry name" value="pfaD_fam"/>
    <property type="match status" value="1"/>
</dbReference>
<dbReference type="InterPro" id="IPR014179">
    <property type="entry name" value="PfaD-like_TIM-barrel"/>
</dbReference>
<evidence type="ECO:0000259" key="1">
    <source>
        <dbReference type="Pfam" id="PF18328"/>
    </source>
</evidence>
<dbReference type="SUPFAM" id="SSF51412">
    <property type="entry name" value="Inosine monophosphate dehydrogenase (IMPDH)"/>
    <property type="match status" value="1"/>
</dbReference>
<dbReference type="EMBL" id="AB980240">
    <property type="protein sequence ID" value="BAP47697.1"/>
    <property type="molecule type" value="Genomic_DNA"/>
</dbReference>
<dbReference type="SMR" id="A0A090A155"/>
<feature type="domain" description="[Acyl-carrier-protein] S-malonyltransferase-like inserted helical" evidence="2">
    <location>
        <begin position="388"/>
        <end position="466"/>
    </location>
</feature>
<reference evidence="3" key="1">
    <citation type="journal article" date="2014" name="FEBS Lett.">
        <title>Identification of a novel type of polyunsaturated fatty acid synthase involved in arachidonic acid biosynthesis.</title>
        <authorList>
            <person name="Ujihara T."/>
            <person name="Nagano M."/>
            <person name="Wada H."/>
            <person name="Mitsuhashi S."/>
        </authorList>
    </citation>
    <scope>NUCLEOTIDE SEQUENCE</scope>
    <source>
        <strain evidence="3">JCM 23201</strain>
    </source>
</reference>
<dbReference type="CDD" id="cd04742">
    <property type="entry name" value="NPD_FabD"/>
    <property type="match status" value="1"/>
</dbReference>
<dbReference type="Gene3D" id="3.20.20.70">
    <property type="entry name" value="Aldolase class I"/>
    <property type="match status" value="1"/>
</dbReference>
<protein>
    <submittedName>
        <fullName evidence="3">Polyunsaturated fatty acid synthase PfaD</fullName>
    </submittedName>
</protein>